<keyword evidence="3" id="KW-1185">Reference proteome</keyword>
<name>A0ABQ8GDQ8_9PEZI</name>
<gene>
    <name evidence="2" type="ORF">B0J12DRAFT_658663</name>
</gene>
<evidence type="ECO:0000313" key="3">
    <source>
        <dbReference type="Proteomes" id="UP000774617"/>
    </source>
</evidence>
<feature type="region of interest" description="Disordered" evidence="1">
    <location>
        <begin position="1"/>
        <end position="26"/>
    </location>
</feature>
<feature type="compositionally biased region" description="Pro residues" evidence="1">
    <location>
        <begin position="220"/>
        <end position="229"/>
    </location>
</feature>
<feature type="region of interest" description="Disordered" evidence="1">
    <location>
        <begin position="220"/>
        <end position="249"/>
    </location>
</feature>
<feature type="compositionally biased region" description="Basic and acidic residues" evidence="1">
    <location>
        <begin position="1"/>
        <end position="11"/>
    </location>
</feature>
<comment type="caution">
    <text evidence="2">The sequence shown here is derived from an EMBL/GenBank/DDBJ whole genome shotgun (WGS) entry which is preliminary data.</text>
</comment>
<dbReference type="Proteomes" id="UP000774617">
    <property type="component" value="Unassembled WGS sequence"/>
</dbReference>
<sequence length="270" mass="28606">MEGESQRDEQHPAQAGRRRRGSRRALVDGGAEVLRPLEMGESGSLPDPSGLGVAGRNYVPGRRVELRLVRARDGRAICIGAGGLAVQPCWAGLNSTAVSVDGRSDDEQQPSVLVPERRAWALHALGALGGYWILWCRGGQFGERPGVAVSAREGCKSLEPFSTLALTAAPPRLARLRERPQPTPSPFSAVLMRQRPAPWARIAARGQHLRLLCPPPAARCPPAGSPTPLPHHNHRRGAGRRSSAARAQTAAAAAAACPALPVLAIPPRAT</sequence>
<reference evidence="2 3" key="1">
    <citation type="journal article" date="2021" name="Nat. Commun.">
        <title>Genetic determinants of endophytism in the Arabidopsis root mycobiome.</title>
        <authorList>
            <person name="Mesny F."/>
            <person name="Miyauchi S."/>
            <person name="Thiergart T."/>
            <person name="Pickel B."/>
            <person name="Atanasova L."/>
            <person name="Karlsson M."/>
            <person name="Huettel B."/>
            <person name="Barry K.W."/>
            <person name="Haridas S."/>
            <person name="Chen C."/>
            <person name="Bauer D."/>
            <person name="Andreopoulos W."/>
            <person name="Pangilinan J."/>
            <person name="LaButti K."/>
            <person name="Riley R."/>
            <person name="Lipzen A."/>
            <person name="Clum A."/>
            <person name="Drula E."/>
            <person name="Henrissat B."/>
            <person name="Kohler A."/>
            <person name="Grigoriev I.V."/>
            <person name="Martin F.M."/>
            <person name="Hacquard S."/>
        </authorList>
    </citation>
    <scope>NUCLEOTIDE SEQUENCE [LARGE SCALE GENOMIC DNA]</scope>
    <source>
        <strain evidence="2 3">MPI-SDFR-AT-0080</strain>
    </source>
</reference>
<evidence type="ECO:0000313" key="2">
    <source>
        <dbReference type="EMBL" id="KAH7053081.1"/>
    </source>
</evidence>
<evidence type="ECO:0000256" key="1">
    <source>
        <dbReference type="SAM" id="MobiDB-lite"/>
    </source>
</evidence>
<protein>
    <submittedName>
        <fullName evidence="2">Uncharacterized protein</fullName>
    </submittedName>
</protein>
<feature type="compositionally biased region" description="Low complexity" evidence="1">
    <location>
        <begin position="240"/>
        <end position="249"/>
    </location>
</feature>
<dbReference type="EMBL" id="JAGTJR010000010">
    <property type="protein sequence ID" value="KAH7053081.1"/>
    <property type="molecule type" value="Genomic_DNA"/>
</dbReference>
<accession>A0ABQ8GDQ8</accession>
<proteinExistence type="predicted"/>
<organism evidence="2 3">
    <name type="scientific">Macrophomina phaseolina</name>
    <dbReference type="NCBI Taxonomy" id="35725"/>
    <lineage>
        <taxon>Eukaryota</taxon>
        <taxon>Fungi</taxon>
        <taxon>Dikarya</taxon>
        <taxon>Ascomycota</taxon>
        <taxon>Pezizomycotina</taxon>
        <taxon>Dothideomycetes</taxon>
        <taxon>Dothideomycetes incertae sedis</taxon>
        <taxon>Botryosphaeriales</taxon>
        <taxon>Botryosphaeriaceae</taxon>
        <taxon>Macrophomina</taxon>
    </lineage>
</organism>